<sequence length="69" mass="7522">MSPTRARKRRRIDNTAEAPRDDSVALIHDIRGFYRPDGDWANARGRDAGTGGRCPSSGSLLLRAAGSRL</sequence>
<reference evidence="2" key="1">
    <citation type="journal article" date="2018" name="DNA Res.">
        <title>Multiple hybrid de novo genome assembly of finger millet, an orphan allotetraploid crop.</title>
        <authorList>
            <person name="Hatakeyama M."/>
            <person name="Aluri S."/>
            <person name="Balachadran M.T."/>
            <person name="Sivarajan S.R."/>
            <person name="Patrignani A."/>
            <person name="Gruter S."/>
            <person name="Poveda L."/>
            <person name="Shimizu-Inatsugi R."/>
            <person name="Baeten J."/>
            <person name="Francoijs K.J."/>
            <person name="Nataraja K.N."/>
            <person name="Reddy Y.A.N."/>
            <person name="Phadnis S."/>
            <person name="Ravikumar R.L."/>
            <person name="Schlapbach R."/>
            <person name="Sreeman S.M."/>
            <person name="Shimizu K.K."/>
        </authorList>
    </citation>
    <scope>NUCLEOTIDE SEQUENCE</scope>
</reference>
<organism evidence="2 3">
    <name type="scientific">Eleusine coracana subsp. coracana</name>
    <dbReference type="NCBI Taxonomy" id="191504"/>
    <lineage>
        <taxon>Eukaryota</taxon>
        <taxon>Viridiplantae</taxon>
        <taxon>Streptophyta</taxon>
        <taxon>Embryophyta</taxon>
        <taxon>Tracheophyta</taxon>
        <taxon>Spermatophyta</taxon>
        <taxon>Magnoliopsida</taxon>
        <taxon>Liliopsida</taxon>
        <taxon>Poales</taxon>
        <taxon>Poaceae</taxon>
        <taxon>PACMAD clade</taxon>
        <taxon>Chloridoideae</taxon>
        <taxon>Cynodonteae</taxon>
        <taxon>Eleusininae</taxon>
        <taxon>Eleusine</taxon>
    </lineage>
</organism>
<feature type="compositionally biased region" description="Basic residues" evidence="1">
    <location>
        <begin position="1"/>
        <end position="11"/>
    </location>
</feature>
<gene>
    <name evidence="2" type="primary">ga22232</name>
    <name evidence="2" type="ORF">PR202_ga22232</name>
</gene>
<comment type="caution">
    <text evidence="2">The sequence shown here is derived from an EMBL/GenBank/DDBJ whole genome shotgun (WGS) entry which is preliminary data.</text>
</comment>
<protein>
    <submittedName>
        <fullName evidence="2">Uncharacterized protein</fullName>
    </submittedName>
</protein>
<keyword evidence="3" id="KW-1185">Reference proteome</keyword>
<dbReference type="Proteomes" id="UP001054889">
    <property type="component" value="Unassembled WGS sequence"/>
</dbReference>
<name>A0AAV5D1P4_ELECO</name>
<evidence type="ECO:0000313" key="3">
    <source>
        <dbReference type="Proteomes" id="UP001054889"/>
    </source>
</evidence>
<dbReference type="EMBL" id="BQKI01000011">
    <property type="protein sequence ID" value="GJN04667.1"/>
    <property type="molecule type" value="Genomic_DNA"/>
</dbReference>
<accession>A0AAV5D1P4</accession>
<feature type="region of interest" description="Disordered" evidence="1">
    <location>
        <begin position="1"/>
        <end position="20"/>
    </location>
</feature>
<dbReference type="AlphaFoldDB" id="A0AAV5D1P4"/>
<proteinExistence type="predicted"/>
<evidence type="ECO:0000313" key="2">
    <source>
        <dbReference type="EMBL" id="GJN04667.1"/>
    </source>
</evidence>
<evidence type="ECO:0000256" key="1">
    <source>
        <dbReference type="SAM" id="MobiDB-lite"/>
    </source>
</evidence>
<reference evidence="2" key="2">
    <citation type="submission" date="2021-12" db="EMBL/GenBank/DDBJ databases">
        <title>Resequencing data analysis of finger millet.</title>
        <authorList>
            <person name="Hatakeyama M."/>
            <person name="Aluri S."/>
            <person name="Balachadran M.T."/>
            <person name="Sivarajan S.R."/>
            <person name="Poveda L."/>
            <person name="Shimizu-Inatsugi R."/>
            <person name="Schlapbach R."/>
            <person name="Sreeman S.M."/>
            <person name="Shimizu K.K."/>
        </authorList>
    </citation>
    <scope>NUCLEOTIDE SEQUENCE</scope>
</reference>